<keyword evidence="4" id="KW-0342">GTP-binding</keyword>
<evidence type="ECO:0000256" key="4">
    <source>
        <dbReference type="ARBA" id="ARBA00023134"/>
    </source>
</evidence>
<feature type="domain" description="MnmE helical" evidence="7">
    <location>
        <begin position="213"/>
        <end position="620"/>
    </location>
</feature>
<dbReference type="CDD" id="cd04164">
    <property type="entry name" value="trmE"/>
    <property type="match status" value="1"/>
</dbReference>
<dbReference type="GO" id="GO:0005739">
    <property type="term" value="C:mitochondrion"/>
    <property type="evidence" value="ECO:0007669"/>
    <property type="project" value="TreeGrafter"/>
</dbReference>
<organism evidence="8 9">
    <name type="scientific">Viridothelium virens</name>
    <name type="common">Speckled blister lichen</name>
    <name type="synonym">Trypethelium virens</name>
    <dbReference type="NCBI Taxonomy" id="1048519"/>
    <lineage>
        <taxon>Eukaryota</taxon>
        <taxon>Fungi</taxon>
        <taxon>Dikarya</taxon>
        <taxon>Ascomycota</taxon>
        <taxon>Pezizomycotina</taxon>
        <taxon>Dothideomycetes</taxon>
        <taxon>Dothideomycetes incertae sedis</taxon>
        <taxon>Trypetheliales</taxon>
        <taxon>Trypetheliaceae</taxon>
        <taxon>Viridothelium</taxon>
    </lineage>
</organism>
<dbReference type="InterPro" id="IPR027417">
    <property type="entry name" value="P-loop_NTPase"/>
</dbReference>
<comment type="similarity">
    <text evidence="1">Belongs to the TRAFAC class TrmE-Era-EngA-EngB-Septin-like GTPase superfamily. TrmE GTPase family.</text>
</comment>
<dbReference type="InterPro" id="IPR006073">
    <property type="entry name" value="GTP-bd"/>
</dbReference>
<evidence type="ECO:0000256" key="2">
    <source>
        <dbReference type="ARBA" id="ARBA00022694"/>
    </source>
</evidence>
<evidence type="ECO:0000259" key="5">
    <source>
        <dbReference type="Pfam" id="PF01926"/>
    </source>
</evidence>
<dbReference type="InterPro" id="IPR031168">
    <property type="entry name" value="G_TrmE"/>
</dbReference>
<dbReference type="HAMAP" id="MF_00379">
    <property type="entry name" value="GTPase_MnmE"/>
    <property type="match status" value="1"/>
</dbReference>
<evidence type="ECO:0000313" key="9">
    <source>
        <dbReference type="Proteomes" id="UP000800092"/>
    </source>
</evidence>
<evidence type="ECO:0000259" key="6">
    <source>
        <dbReference type="Pfam" id="PF10396"/>
    </source>
</evidence>
<proteinExistence type="inferred from homology"/>
<evidence type="ECO:0000259" key="7">
    <source>
        <dbReference type="Pfam" id="PF12631"/>
    </source>
</evidence>
<dbReference type="PANTHER" id="PTHR42714">
    <property type="entry name" value="TRNA MODIFICATION GTPASE GTPBP3"/>
    <property type="match status" value="1"/>
</dbReference>
<dbReference type="AlphaFoldDB" id="A0A6A6HJI1"/>
<dbReference type="InterPro" id="IPR004520">
    <property type="entry name" value="GTPase_MnmE"/>
</dbReference>
<dbReference type="CDD" id="cd14858">
    <property type="entry name" value="TrmE_N"/>
    <property type="match status" value="1"/>
</dbReference>
<dbReference type="Gene3D" id="3.40.50.300">
    <property type="entry name" value="P-loop containing nucleotide triphosphate hydrolases"/>
    <property type="match status" value="1"/>
</dbReference>
<reference evidence="8" key="1">
    <citation type="journal article" date="2020" name="Stud. Mycol.">
        <title>101 Dothideomycetes genomes: a test case for predicting lifestyles and emergence of pathogens.</title>
        <authorList>
            <person name="Haridas S."/>
            <person name="Albert R."/>
            <person name="Binder M."/>
            <person name="Bloem J."/>
            <person name="Labutti K."/>
            <person name="Salamov A."/>
            <person name="Andreopoulos B."/>
            <person name="Baker S."/>
            <person name="Barry K."/>
            <person name="Bills G."/>
            <person name="Bluhm B."/>
            <person name="Cannon C."/>
            <person name="Castanera R."/>
            <person name="Culley D."/>
            <person name="Daum C."/>
            <person name="Ezra D."/>
            <person name="Gonzalez J."/>
            <person name="Henrissat B."/>
            <person name="Kuo A."/>
            <person name="Liang C."/>
            <person name="Lipzen A."/>
            <person name="Lutzoni F."/>
            <person name="Magnuson J."/>
            <person name="Mondo S."/>
            <person name="Nolan M."/>
            <person name="Ohm R."/>
            <person name="Pangilinan J."/>
            <person name="Park H.-J."/>
            <person name="Ramirez L."/>
            <person name="Alfaro M."/>
            <person name="Sun H."/>
            <person name="Tritt A."/>
            <person name="Yoshinaga Y."/>
            <person name="Zwiers L.-H."/>
            <person name="Turgeon B."/>
            <person name="Goodwin S."/>
            <person name="Spatafora J."/>
            <person name="Crous P."/>
            <person name="Grigoriev I."/>
        </authorList>
    </citation>
    <scope>NUCLEOTIDE SEQUENCE</scope>
    <source>
        <strain evidence="8">Tuck. ex Michener</strain>
    </source>
</reference>
<dbReference type="InterPro" id="IPR025867">
    <property type="entry name" value="MnmE_helical"/>
</dbReference>
<dbReference type="InterPro" id="IPR027368">
    <property type="entry name" value="MnmE_dom2"/>
</dbReference>
<dbReference type="Pfam" id="PF10396">
    <property type="entry name" value="TrmE_N"/>
    <property type="match status" value="1"/>
</dbReference>
<dbReference type="NCBIfam" id="TIGR00231">
    <property type="entry name" value="small_GTP"/>
    <property type="match status" value="1"/>
</dbReference>
<dbReference type="InterPro" id="IPR027266">
    <property type="entry name" value="TrmE/GcvT-like"/>
</dbReference>
<keyword evidence="3" id="KW-0547">Nucleotide-binding</keyword>
<dbReference type="GO" id="GO:0005525">
    <property type="term" value="F:GTP binding"/>
    <property type="evidence" value="ECO:0007669"/>
    <property type="project" value="UniProtKB-KW"/>
</dbReference>
<evidence type="ECO:0000256" key="3">
    <source>
        <dbReference type="ARBA" id="ARBA00022741"/>
    </source>
</evidence>
<protein>
    <recommendedName>
        <fullName evidence="10">P-loop containing nucleoside triphosphate hydrolase protein</fullName>
    </recommendedName>
</protein>
<dbReference type="Pfam" id="PF12631">
    <property type="entry name" value="MnmE_helical"/>
    <property type="match status" value="1"/>
</dbReference>
<dbReference type="GO" id="GO:0002098">
    <property type="term" value="P:tRNA wobble uridine modification"/>
    <property type="evidence" value="ECO:0007669"/>
    <property type="project" value="TreeGrafter"/>
</dbReference>
<dbReference type="InterPro" id="IPR018948">
    <property type="entry name" value="GTP-bd_TrmE_N"/>
</dbReference>
<evidence type="ECO:0000313" key="8">
    <source>
        <dbReference type="EMBL" id="KAF2238295.1"/>
    </source>
</evidence>
<feature type="domain" description="GTP-binding protein TrmE N-terminal" evidence="6">
    <location>
        <begin position="75"/>
        <end position="210"/>
    </location>
</feature>
<dbReference type="SUPFAM" id="SSF52540">
    <property type="entry name" value="P-loop containing nucleoside triphosphate hydrolases"/>
    <property type="match status" value="1"/>
</dbReference>
<dbReference type="Gene3D" id="3.30.1360.120">
    <property type="entry name" value="Probable tRNA modification gtpase trme, domain 1"/>
    <property type="match status" value="1"/>
</dbReference>
<dbReference type="OrthoDB" id="188276at2759"/>
<dbReference type="Pfam" id="PF01926">
    <property type="entry name" value="MMR_HSR1"/>
    <property type="match status" value="1"/>
</dbReference>
<accession>A0A6A6HJI1</accession>
<gene>
    <name evidence="8" type="ORF">EV356DRAFT_479459</name>
</gene>
<evidence type="ECO:0000256" key="1">
    <source>
        <dbReference type="ARBA" id="ARBA00011043"/>
    </source>
</evidence>
<keyword evidence="9" id="KW-1185">Reference proteome</keyword>
<sequence>MRRSIRAVVSHHAHITVTSAQGRWYASHQAPGRYQWRPVLLSSSGLKPSGAVNEYQTRRWRHSESLDIDGDEQPTIYALSTASGRAAIAVIRISGPACRQIYSSLCPNRPVPKPRHATLRTLYDPSLPPSPSSILDSSTLILYFPGPRTLTGEDILELHVHGGPAIIRAVLAAIPRCLPPLAPDPHSTRLPPIRYASPGEFTRRAFLNDRLSLPQIEALSDTLTATTEQQRRLSVRGAASSNRLAQTYESWRQSLLQARGELEALIDFAEDQQFEETPVRLVGGVVRAVEALRRRMLVHGENAVRGELLRGGISLALLGAPNAGKSSLLNCVVGREAAIVSREAGTTRDVVEVGIDLGGWYVRLGDMAGLRGGETKIGDGRGLNSSDVIGEIEQEGIRRAKEQALKADVVLVVLSLEEPGADVSGHPSLQLDTEVIDTARRCSNVVVAINKIDLHPAKASSPARWVSAVQHELPEVQASRIFEISCRAASTTPPDLASQDPGGIQTLLNGLIDQFKDLTAAIVPDDEAPDSDVSIWQESLGVTERQRGLLEECVMHLDRFLENVLANAKNSEDSVGNIGDDLDVVAAAEDLRAAAECLAKITGKGESGDVEEVLGVVFEK</sequence>
<dbReference type="SUPFAM" id="SSF103025">
    <property type="entry name" value="Folate-binding domain"/>
    <property type="match status" value="1"/>
</dbReference>
<dbReference type="Proteomes" id="UP000800092">
    <property type="component" value="Unassembled WGS sequence"/>
</dbReference>
<dbReference type="Gene3D" id="1.20.120.430">
    <property type="entry name" value="tRNA modification GTPase MnmE domain 2"/>
    <property type="match status" value="1"/>
</dbReference>
<dbReference type="EMBL" id="ML991776">
    <property type="protein sequence ID" value="KAF2238295.1"/>
    <property type="molecule type" value="Genomic_DNA"/>
</dbReference>
<dbReference type="GO" id="GO:0030488">
    <property type="term" value="P:tRNA methylation"/>
    <property type="evidence" value="ECO:0007669"/>
    <property type="project" value="TreeGrafter"/>
</dbReference>
<evidence type="ECO:0008006" key="10">
    <source>
        <dbReference type="Google" id="ProtNLM"/>
    </source>
</evidence>
<keyword evidence="2" id="KW-0819">tRNA processing</keyword>
<feature type="domain" description="G" evidence="5">
    <location>
        <begin position="315"/>
        <end position="451"/>
    </location>
</feature>
<name>A0A6A6HJI1_VIRVR</name>
<dbReference type="PANTHER" id="PTHR42714:SF2">
    <property type="entry name" value="TRNA MODIFICATION GTPASE GTPBP3, MITOCHONDRIAL"/>
    <property type="match status" value="1"/>
</dbReference>
<dbReference type="GO" id="GO:0003924">
    <property type="term" value="F:GTPase activity"/>
    <property type="evidence" value="ECO:0007669"/>
    <property type="project" value="InterPro"/>
</dbReference>
<dbReference type="InterPro" id="IPR005225">
    <property type="entry name" value="Small_GTP-bd"/>
</dbReference>